<keyword evidence="1" id="KW-0472">Membrane</keyword>
<reference evidence="2 4" key="1">
    <citation type="submission" date="2015-09" db="EMBL/GenBank/DDBJ databases">
        <title>Identification and resolution of microdiversity through metagenomic sequencing of parallel consortia.</title>
        <authorList>
            <person name="Nelson W.C."/>
            <person name="Romine M.F."/>
            <person name="Lindemann S.R."/>
        </authorList>
    </citation>
    <scope>NUCLEOTIDE SEQUENCE [LARGE SCALE GENOMIC DNA]</scope>
    <source>
        <strain evidence="2">HL-109</strain>
    </source>
</reference>
<feature type="transmembrane region" description="Helical" evidence="1">
    <location>
        <begin position="6"/>
        <end position="24"/>
    </location>
</feature>
<name>A0A0P7Y5K7_9HYPH</name>
<dbReference type="OrthoDB" id="8456522at2"/>
<evidence type="ECO:0000256" key="1">
    <source>
        <dbReference type="SAM" id="Phobius"/>
    </source>
</evidence>
<dbReference type="AlphaFoldDB" id="A0A0P7Y5K7"/>
<dbReference type="Proteomes" id="UP000182800">
    <property type="component" value="Unassembled WGS sequence"/>
</dbReference>
<comment type="caution">
    <text evidence="2">The sequence shown here is derived from an EMBL/GenBank/DDBJ whole genome shotgun (WGS) entry which is preliminary data.</text>
</comment>
<organism evidence="2 4">
    <name type="scientific">Saliniramus fredricksonii</name>
    <dbReference type="NCBI Taxonomy" id="1653334"/>
    <lineage>
        <taxon>Bacteria</taxon>
        <taxon>Pseudomonadati</taxon>
        <taxon>Pseudomonadota</taxon>
        <taxon>Alphaproteobacteria</taxon>
        <taxon>Hyphomicrobiales</taxon>
        <taxon>Salinarimonadaceae</taxon>
        <taxon>Saliniramus</taxon>
    </lineage>
</organism>
<dbReference type="STRING" id="1653334.GA0071312_2330"/>
<protein>
    <submittedName>
        <fullName evidence="2">Uncharacterized protein</fullName>
    </submittedName>
</protein>
<dbReference type="Proteomes" id="UP000050497">
    <property type="component" value="Unassembled WGS sequence"/>
</dbReference>
<sequence length="236" mass="27293">MTHWRVTWLLLAGGISIWLAWLYISPHFNTYPEQDDCSFGPVSNERYRELLALARQHQASGRWSRLRGDGRDMNENLQGRLDDIMDGMDSIYERIAATHAVMRALGAYYRATVPDSEDAFESARRRSNWTEFGSVGFVYFLDVHRIGGFAPILRDARIGVSFIADKEQLAAWRKKENNTFTVTINYPFTIFKRSLRPLSSYPPSAQYHKTCPAVPGPEWLMDYEQWLADTQNDRND</sequence>
<evidence type="ECO:0000313" key="3">
    <source>
        <dbReference type="EMBL" id="SCC81392.1"/>
    </source>
</evidence>
<dbReference type="EMBL" id="LJSX01000002">
    <property type="protein sequence ID" value="KPQ12491.1"/>
    <property type="molecule type" value="Genomic_DNA"/>
</dbReference>
<keyword evidence="1" id="KW-0812">Transmembrane</keyword>
<keyword evidence="5" id="KW-1185">Reference proteome</keyword>
<evidence type="ECO:0000313" key="4">
    <source>
        <dbReference type="Proteomes" id="UP000050497"/>
    </source>
</evidence>
<evidence type="ECO:0000313" key="2">
    <source>
        <dbReference type="EMBL" id="KPQ12491.1"/>
    </source>
</evidence>
<keyword evidence="1" id="KW-1133">Transmembrane helix</keyword>
<dbReference type="EMBL" id="FMBM01000002">
    <property type="protein sequence ID" value="SCC81392.1"/>
    <property type="molecule type" value="Genomic_DNA"/>
</dbReference>
<reference evidence="3 5" key="2">
    <citation type="submission" date="2016-08" db="EMBL/GenBank/DDBJ databases">
        <authorList>
            <person name="Varghese N."/>
            <person name="Submissions Spin"/>
        </authorList>
    </citation>
    <scope>NUCLEOTIDE SEQUENCE [LARGE SCALE GENOMIC DNA]</scope>
    <source>
        <strain evidence="3 5">HL-109</strain>
    </source>
</reference>
<accession>A0A0P7Y5K7</accession>
<gene>
    <name evidence="3" type="ORF">GA0071312_2330</name>
    <name evidence="2" type="ORF">HLUCCO17_02665</name>
</gene>
<proteinExistence type="predicted"/>
<dbReference type="RefSeq" id="WP_074445102.1">
    <property type="nucleotide sequence ID" value="NZ_FMBM01000002.1"/>
</dbReference>
<evidence type="ECO:0000313" key="5">
    <source>
        <dbReference type="Proteomes" id="UP000182800"/>
    </source>
</evidence>